<evidence type="ECO:0000259" key="12">
    <source>
        <dbReference type="PROSITE" id="PS50262"/>
    </source>
</evidence>
<dbReference type="GO" id="GO:0004993">
    <property type="term" value="F:G protein-coupled serotonin receptor activity"/>
    <property type="evidence" value="ECO:0007669"/>
    <property type="project" value="TreeGrafter"/>
</dbReference>
<dbReference type="GO" id="GO:0007197">
    <property type="term" value="P:adenylate cyclase-inhibiting G protein-coupled acetylcholine receptor signaling pathway"/>
    <property type="evidence" value="ECO:0007669"/>
    <property type="project" value="TreeGrafter"/>
</dbReference>
<dbReference type="GO" id="GO:0007187">
    <property type="term" value="P:G protein-coupled receptor signaling pathway, coupled to cyclic nucleotide second messenger"/>
    <property type="evidence" value="ECO:0007669"/>
    <property type="project" value="TreeGrafter"/>
</dbReference>
<evidence type="ECO:0000256" key="9">
    <source>
        <dbReference type="RuleBase" id="RU000688"/>
    </source>
</evidence>
<reference evidence="13" key="1">
    <citation type="journal article" date="2023" name="Mol. Biol. Evol.">
        <title>Third-Generation Sequencing Reveals the Adaptive Role of the Epigenome in Three Deep-Sea Polychaetes.</title>
        <authorList>
            <person name="Perez M."/>
            <person name="Aroh O."/>
            <person name="Sun Y."/>
            <person name="Lan Y."/>
            <person name="Juniper S.K."/>
            <person name="Young C.R."/>
            <person name="Angers B."/>
            <person name="Qian P.Y."/>
        </authorList>
    </citation>
    <scope>NUCLEOTIDE SEQUENCE</scope>
    <source>
        <strain evidence="13">P08H-3</strain>
    </source>
</reference>
<dbReference type="PROSITE" id="PS50262">
    <property type="entry name" value="G_PROTEIN_RECEP_F1_2"/>
    <property type="match status" value="1"/>
</dbReference>
<dbReference type="Proteomes" id="UP001208570">
    <property type="component" value="Unassembled WGS sequence"/>
</dbReference>
<dbReference type="PANTHER" id="PTHR24247">
    <property type="entry name" value="5-HYDROXYTRYPTAMINE RECEPTOR"/>
    <property type="match status" value="1"/>
</dbReference>
<keyword evidence="4 11" id="KW-1133">Transmembrane helix</keyword>
<dbReference type="SMART" id="SM01381">
    <property type="entry name" value="7TM_GPCR_Srsx"/>
    <property type="match status" value="1"/>
</dbReference>
<feature type="compositionally biased region" description="Polar residues" evidence="10">
    <location>
        <begin position="228"/>
        <end position="240"/>
    </location>
</feature>
<sequence length="337" mass="38116">MNSTESVSRAPNETGSDCHHFPDTTTTTLAVVISLVAFVTLFGNALVITLFITNKKVRSFGNYFILNLAIADFIIGLSICTYMPYFLTGCWKLGREGCKVFNLIDYVTPLASAWNMAVISLDRYFSVAYPIKYRLKQSPRLAMAFMAIPWLVGFLMFFPSTLFWEDMTGQRMVPEGQCYVAFYANEGYLLFVSSMEFITPFVLVSTLNLLIYLNIRRRTRSMSPTTPAGNQVATISPPKTDQNRKAKEALARDKRTARSLAILVGVFFITWAPYEVCALVNPICGFCIPDSIFDIVFWLLWINSTVNPILYPFIQKRFRAGFAKMLCCSKIKVSEDD</sequence>
<dbReference type="InterPro" id="IPR000995">
    <property type="entry name" value="Musac_Ach_rcpt"/>
</dbReference>
<name>A0AAD9K4H4_9ANNE</name>
<dbReference type="AlphaFoldDB" id="A0AAD9K4H4"/>
<dbReference type="PROSITE" id="PS00237">
    <property type="entry name" value="G_PROTEIN_RECEP_F1_1"/>
    <property type="match status" value="1"/>
</dbReference>
<feature type="transmembrane region" description="Helical" evidence="11">
    <location>
        <begin position="197"/>
        <end position="215"/>
    </location>
</feature>
<feature type="transmembrane region" description="Helical" evidence="11">
    <location>
        <begin position="260"/>
        <end position="283"/>
    </location>
</feature>
<proteinExistence type="inferred from homology"/>
<feature type="domain" description="G-protein coupled receptors family 1 profile" evidence="12">
    <location>
        <begin position="43"/>
        <end position="311"/>
    </location>
</feature>
<accession>A0AAD9K4H4</accession>
<feature type="region of interest" description="Disordered" evidence="10">
    <location>
        <begin position="223"/>
        <end position="246"/>
    </location>
</feature>
<keyword evidence="3 9" id="KW-0812">Transmembrane</keyword>
<comment type="caution">
    <text evidence="13">The sequence shown here is derived from an EMBL/GenBank/DDBJ whole genome shotgun (WGS) entry which is preliminary data.</text>
</comment>
<keyword evidence="2" id="KW-1003">Cell membrane</keyword>
<comment type="subcellular location">
    <subcellularLocation>
        <location evidence="1">Cell membrane</location>
        <topology evidence="1">Multi-pass membrane protein</topology>
    </subcellularLocation>
</comment>
<dbReference type="GO" id="GO:0016907">
    <property type="term" value="F:G protein-coupled acetylcholine receptor activity"/>
    <property type="evidence" value="ECO:0007669"/>
    <property type="project" value="InterPro"/>
</dbReference>
<dbReference type="PRINTS" id="PR00243">
    <property type="entry name" value="MUSCARINICR"/>
</dbReference>
<keyword evidence="7 9" id="KW-0675">Receptor</keyword>
<dbReference type="InterPro" id="IPR000276">
    <property type="entry name" value="GPCR_Rhodpsn"/>
</dbReference>
<evidence type="ECO:0000256" key="5">
    <source>
        <dbReference type="ARBA" id="ARBA00023040"/>
    </source>
</evidence>
<dbReference type="Gene3D" id="1.20.1070.10">
    <property type="entry name" value="Rhodopsin 7-helix transmembrane proteins"/>
    <property type="match status" value="1"/>
</dbReference>
<dbReference type="GO" id="GO:0045202">
    <property type="term" value="C:synapse"/>
    <property type="evidence" value="ECO:0007669"/>
    <property type="project" value="TreeGrafter"/>
</dbReference>
<evidence type="ECO:0000256" key="3">
    <source>
        <dbReference type="ARBA" id="ARBA00022692"/>
    </source>
</evidence>
<evidence type="ECO:0000256" key="7">
    <source>
        <dbReference type="ARBA" id="ARBA00023170"/>
    </source>
</evidence>
<evidence type="ECO:0000256" key="1">
    <source>
        <dbReference type="ARBA" id="ARBA00004651"/>
    </source>
</evidence>
<dbReference type="Pfam" id="PF00001">
    <property type="entry name" value="7tm_1"/>
    <property type="match status" value="1"/>
</dbReference>
<evidence type="ECO:0000256" key="10">
    <source>
        <dbReference type="SAM" id="MobiDB-lite"/>
    </source>
</evidence>
<keyword evidence="14" id="KW-1185">Reference proteome</keyword>
<feature type="transmembrane region" description="Helical" evidence="11">
    <location>
        <begin position="141"/>
        <end position="164"/>
    </location>
</feature>
<evidence type="ECO:0000313" key="13">
    <source>
        <dbReference type="EMBL" id="KAK2164763.1"/>
    </source>
</evidence>
<dbReference type="PANTHER" id="PTHR24247:SF195">
    <property type="entry name" value="G-PROTEIN COUPLED RECEPTORS FAMILY 1 PROFILE DOMAIN-CONTAINING PROTEIN"/>
    <property type="match status" value="1"/>
</dbReference>
<evidence type="ECO:0000256" key="2">
    <source>
        <dbReference type="ARBA" id="ARBA00022475"/>
    </source>
</evidence>
<gene>
    <name evidence="13" type="ORF">LSH36_59g07046</name>
</gene>
<evidence type="ECO:0000313" key="14">
    <source>
        <dbReference type="Proteomes" id="UP001208570"/>
    </source>
</evidence>
<feature type="transmembrane region" description="Helical" evidence="11">
    <location>
        <begin position="295"/>
        <end position="314"/>
    </location>
</feature>
<comment type="similarity">
    <text evidence="9">Belongs to the G-protein coupled receptor 1 family.</text>
</comment>
<evidence type="ECO:0000256" key="11">
    <source>
        <dbReference type="SAM" id="Phobius"/>
    </source>
</evidence>
<dbReference type="GO" id="GO:0005886">
    <property type="term" value="C:plasma membrane"/>
    <property type="evidence" value="ECO:0007669"/>
    <property type="project" value="UniProtKB-SubCell"/>
</dbReference>
<feature type="transmembrane region" description="Helical" evidence="11">
    <location>
        <begin position="64"/>
        <end position="86"/>
    </location>
</feature>
<evidence type="ECO:0000256" key="8">
    <source>
        <dbReference type="ARBA" id="ARBA00023224"/>
    </source>
</evidence>
<protein>
    <recommendedName>
        <fullName evidence="12">G-protein coupled receptors family 1 profile domain-containing protein</fullName>
    </recommendedName>
</protein>
<organism evidence="13 14">
    <name type="scientific">Paralvinella palmiformis</name>
    <dbReference type="NCBI Taxonomy" id="53620"/>
    <lineage>
        <taxon>Eukaryota</taxon>
        <taxon>Metazoa</taxon>
        <taxon>Spiralia</taxon>
        <taxon>Lophotrochozoa</taxon>
        <taxon>Annelida</taxon>
        <taxon>Polychaeta</taxon>
        <taxon>Sedentaria</taxon>
        <taxon>Canalipalpata</taxon>
        <taxon>Terebellida</taxon>
        <taxon>Terebelliformia</taxon>
        <taxon>Alvinellidae</taxon>
        <taxon>Paralvinella</taxon>
    </lineage>
</organism>
<keyword evidence="5 9" id="KW-0297">G-protein coupled receptor</keyword>
<dbReference type="EMBL" id="JAODUP010000059">
    <property type="protein sequence ID" value="KAK2164763.1"/>
    <property type="molecule type" value="Genomic_DNA"/>
</dbReference>
<keyword evidence="6 11" id="KW-0472">Membrane</keyword>
<dbReference type="SUPFAM" id="SSF81321">
    <property type="entry name" value="Family A G protein-coupled receptor-like"/>
    <property type="match status" value="1"/>
</dbReference>
<keyword evidence="8 9" id="KW-0807">Transducer</keyword>
<dbReference type="GO" id="GO:0030425">
    <property type="term" value="C:dendrite"/>
    <property type="evidence" value="ECO:0007669"/>
    <property type="project" value="TreeGrafter"/>
</dbReference>
<feature type="transmembrane region" description="Helical" evidence="11">
    <location>
        <begin position="29"/>
        <end position="52"/>
    </location>
</feature>
<evidence type="ECO:0000256" key="6">
    <source>
        <dbReference type="ARBA" id="ARBA00023136"/>
    </source>
</evidence>
<dbReference type="InterPro" id="IPR017452">
    <property type="entry name" value="GPCR_Rhodpsn_7TM"/>
</dbReference>
<evidence type="ECO:0000256" key="4">
    <source>
        <dbReference type="ARBA" id="ARBA00022989"/>
    </source>
</evidence>
<feature type="transmembrane region" description="Helical" evidence="11">
    <location>
        <begin position="106"/>
        <end position="129"/>
    </location>
</feature>
<dbReference type="PRINTS" id="PR00237">
    <property type="entry name" value="GPCRRHODOPSN"/>
</dbReference>